<keyword evidence="3 5" id="KW-0238">DNA-binding</keyword>
<keyword evidence="4 5" id="KW-0804">Transcription</keyword>
<evidence type="ECO:0000259" key="7">
    <source>
        <dbReference type="PROSITE" id="PS00715"/>
    </source>
</evidence>
<dbReference type="InterPro" id="IPR036388">
    <property type="entry name" value="WH-like_DNA-bd_sf"/>
</dbReference>
<evidence type="ECO:0000256" key="1">
    <source>
        <dbReference type="ARBA" id="ARBA00023015"/>
    </source>
</evidence>
<keyword evidence="1 5" id="KW-0805">Transcription regulation</keyword>
<protein>
    <recommendedName>
        <fullName evidence="5">RNA polymerase sigma factor</fullName>
    </recommendedName>
</protein>
<keyword evidence="2 5" id="KW-0731">Sigma factor</keyword>
<dbReference type="SUPFAM" id="SSF88659">
    <property type="entry name" value="Sigma3 and sigma4 domains of RNA polymerase sigma factors"/>
    <property type="match status" value="2"/>
</dbReference>
<dbReference type="EMBL" id="JAIBOA010000018">
    <property type="protein sequence ID" value="MBW8485837.1"/>
    <property type="molecule type" value="Genomic_DNA"/>
</dbReference>
<accession>A0ABS7FZG3</accession>
<evidence type="ECO:0000256" key="4">
    <source>
        <dbReference type="ARBA" id="ARBA00023163"/>
    </source>
</evidence>
<dbReference type="InterPro" id="IPR007627">
    <property type="entry name" value="RNA_pol_sigma70_r2"/>
</dbReference>
<dbReference type="PROSITE" id="PS00716">
    <property type="entry name" value="SIGMA70_2"/>
    <property type="match status" value="1"/>
</dbReference>
<dbReference type="Gene3D" id="1.10.601.10">
    <property type="entry name" value="RNA Polymerase Primary Sigma Factor"/>
    <property type="match status" value="1"/>
</dbReference>
<gene>
    <name evidence="9" type="ORF">K1Y72_25895</name>
</gene>
<evidence type="ECO:0000256" key="3">
    <source>
        <dbReference type="ARBA" id="ARBA00023125"/>
    </source>
</evidence>
<comment type="similarity">
    <text evidence="5">Belongs to the sigma-70 factor family.</text>
</comment>
<dbReference type="Pfam" id="PF04542">
    <property type="entry name" value="Sigma70_r2"/>
    <property type="match status" value="1"/>
</dbReference>
<evidence type="ECO:0000313" key="9">
    <source>
        <dbReference type="EMBL" id="MBW8485837.1"/>
    </source>
</evidence>
<dbReference type="InterPro" id="IPR013324">
    <property type="entry name" value="RNA_pol_sigma_r3/r4-like"/>
</dbReference>
<dbReference type="InterPro" id="IPR000943">
    <property type="entry name" value="RNA_pol_sigma70"/>
</dbReference>
<dbReference type="Gene3D" id="1.10.10.10">
    <property type="entry name" value="Winged helix-like DNA-binding domain superfamily/Winged helix DNA-binding domain"/>
    <property type="match status" value="2"/>
</dbReference>
<feature type="domain" description="RNA polymerase sigma-70" evidence="7">
    <location>
        <begin position="119"/>
        <end position="132"/>
    </location>
</feature>
<dbReference type="PANTHER" id="PTHR30603">
    <property type="entry name" value="RNA POLYMERASE SIGMA FACTOR RPO"/>
    <property type="match status" value="1"/>
</dbReference>
<dbReference type="Pfam" id="PF04539">
    <property type="entry name" value="Sigma70_r3"/>
    <property type="match status" value="1"/>
</dbReference>
<feature type="domain" description="RNA polymerase sigma-70" evidence="8">
    <location>
        <begin position="289"/>
        <end position="315"/>
    </location>
</feature>
<organism evidence="9 10">
    <name type="scientific">Actinomadura parmotrematis</name>
    <dbReference type="NCBI Taxonomy" id="2864039"/>
    <lineage>
        <taxon>Bacteria</taxon>
        <taxon>Bacillati</taxon>
        <taxon>Actinomycetota</taxon>
        <taxon>Actinomycetes</taxon>
        <taxon>Streptosporangiales</taxon>
        <taxon>Thermomonosporaceae</taxon>
        <taxon>Actinomadura</taxon>
    </lineage>
</organism>
<keyword evidence="10" id="KW-1185">Reference proteome</keyword>
<dbReference type="CDD" id="cd06171">
    <property type="entry name" value="Sigma70_r4"/>
    <property type="match status" value="1"/>
</dbReference>
<dbReference type="Pfam" id="PF00140">
    <property type="entry name" value="Sigma70_r1_2"/>
    <property type="match status" value="1"/>
</dbReference>
<dbReference type="Pfam" id="PF04545">
    <property type="entry name" value="Sigma70_r4"/>
    <property type="match status" value="1"/>
</dbReference>
<dbReference type="PRINTS" id="PR00046">
    <property type="entry name" value="SIGMA70FCT"/>
</dbReference>
<name>A0ABS7FZG3_9ACTN</name>
<dbReference type="Proteomes" id="UP000774570">
    <property type="component" value="Unassembled WGS sequence"/>
</dbReference>
<evidence type="ECO:0000256" key="2">
    <source>
        <dbReference type="ARBA" id="ARBA00023082"/>
    </source>
</evidence>
<evidence type="ECO:0000256" key="6">
    <source>
        <dbReference type="SAM" id="MobiDB-lite"/>
    </source>
</evidence>
<dbReference type="PANTHER" id="PTHR30603:SF59">
    <property type="entry name" value="RNA POLYMERASE PRINCIPAL SIGMA FACTOR HRDA"/>
    <property type="match status" value="1"/>
</dbReference>
<dbReference type="InterPro" id="IPR013325">
    <property type="entry name" value="RNA_pol_sigma_r2"/>
</dbReference>
<evidence type="ECO:0000256" key="5">
    <source>
        <dbReference type="RuleBase" id="RU362124"/>
    </source>
</evidence>
<dbReference type="InterPro" id="IPR014284">
    <property type="entry name" value="RNA_pol_sigma-70_dom"/>
</dbReference>
<evidence type="ECO:0000259" key="8">
    <source>
        <dbReference type="PROSITE" id="PS00716"/>
    </source>
</evidence>
<comment type="caution">
    <text evidence="9">The sequence shown here is derived from an EMBL/GenBank/DDBJ whole genome shotgun (WGS) entry which is preliminary data.</text>
</comment>
<sequence>MTACPAATPPGRGKGPPLNAFRNASTGSTDPVKDYLAQIGRTPLLTAEQEVDLAQRIEAGLFARERLESVLGLSDQDIEDLRWIAADGARAKDHMIQANLRLVVSLAKRYAGRGLPLIDLIQEGNLGLIRAVEKFEHKRGLKFSTYAVWWIKQAMTRSLADQGRTIRLPAHVAEVVNRMNRVRRQLAQDLGREPNSMELAVELDITAEKVERLQRQSREPISLHVPVGEAGDGGEFGDFIEDTETPDPVDAVSSSMLRGQLDAVLGTLTEREAGVISLRYGLSGGEPKTLDQVGQVYGVTRERIRQIESKGMHKLRQPSCRRALADLLG</sequence>
<comment type="function">
    <text evidence="5">Sigma factors are initiation factors that promote the attachment of RNA polymerase to specific initiation sites and are then released.</text>
</comment>
<dbReference type="InterPro" id="IPR050239">
    <property type="entry name" value="Sigma-70_RNA_pol_init_factors"/>
</dbReference>
<dbReference type="PROSITE" id="PS00715">
    <property type="entry name" value="SIGMA70_1"/>
    <property type="match status" value="1"/>
</dbReference>
<dbReference type="InterPro" id="IPR009042">
    <property type="entry name" value="RNA_pol_sigma70_r1_2"/>
</dbReference>
<dbReference type="InterPro" id="IPR007630">
    <property type="entry name" value="RNA_pol_sigma70_r4"/>
</dbReference>
<proteinExistence type="inferred from homology"/>
<dbReference type="NCBIfam" id="TIGR02937">
    <property type="entry name" value="sigma70-ECF"/>
    <property type="match status" value="1"/>
</dbReference>
<dbReference type="SUPFAM" id="SSF88946">
    <property type="entry name" value="Sigma2 domain of RNA polymerase sigma factors"/>
    <property type="match status" value="1"/>
</dbReference>
<evidence type="ECO:0000313" key="10">
    <source>
        <dbReference type="Proteomes" id="UP000774570"/>
    </source>
</evidence>
<feature type="region of interest" description="Disordered" evidence="6">
    <location>
        <begin position="1"/>
        <end position="29"/>
    </location>
</feature>
<dbReference type="InterPro" id="IPR007624">
    <property type="entry name" value="RNA_pol_sigma70_r3"/>
</dbReference>
<reference evidence="9 10" key="1">
    <citation type="submission" date="2021-07" db="EMBL/GenBank/DDBJ databases">
        <title>Actinomadura sp. PM05-2 isolated from lichen.</title>
        <authorList>
            <person name="Somphong A."/>
            <person name="Phongsopitanun W."/>
            <person name="Tanasupawat S."/>
            <person name="Peongsungnone V."/>
        </authorList>
    </citation>
    <scope>NUCLEOTIDE SEQUENCE [LARGE SCALE GENOMIC DNA]</scope>
    <source>
        <strain evidence="9 10">PM05-2</strain>
    </source>
</reference>